<evidence type="ECO:0000256" key="6">
    <source>
        <dbReference type="ARBA" id="ARBA00022840"/>
    </source>
</evidence>
<dbReference type="PROSITE" id="PS50893">
    <property type="entry name" value="ABC_TRANSPORTER_2"/>
    <property type="match status" value="1"/>
</dbReference>
<organism evidence="10 11">
    <name type="scientific">Alicyclobacillus fodiniaquatilis</name>
    <dbReference type="NCBI Taxonomy" id="1661150"/>
    <lineage>
        <taxon>Bacteria</taxon>
        <taxon>Bacillati</taxon>
        <taxon>Bacillota</taxon>
        <taxon>Bacilli</taxon>
        <taxon>Bacillales</taxon>
        <taxon>Alicyclobacillaceae</taxon>
        <taxon>Alicyclobacillus</taxon>
    </lineage>
</organism>
<keyword evidence="3" id="KW-0813">Transport</keyword>
<keyword evidence="6 10" id="KW-0067">ATP-binding</keyword>
<dbReference type="PROSITE" id="PS00211">
    <property type="entry name" value="ABC_TRANSPORTER_1"/>
    <property type="match status" value="1"/>
</dbReference>
<comment type="subcellular location">
    <subcellularLocation>
        <location evidence="1">Cell membrane</location>
        <topology evidence="1">Peripheral membrane protein</topology>
    </subcellularLocation>
</comment>
<dbReference type="SMART" id="SM00382">
    <property type="entry name" value="AAA"/>
    <property type="match status" value="1"/>
</dbReference>
<evidence type="ECO:0000313" key="10">
    <source>
        <dbReference type="EMBL" id="MFD1676588.1"/>
    </source>
</evidence>
<evidence type="ECO:0000313" key="11">
    <source>
        <dbReference type="Proteomes" id="UP001597079"/>
    </source>
</evidence>
<accession>A0ABW4JKU7</accession>
<evidence type="ECO:0000256" key="4">
    <source>
        <dbReference type="ARBA" id="ARBA00022475"/>
    </source>
</evidence>
<name>A0ABW4JKU7_9BACL</name>
<dbReference type="SUPFAM" id="SSF52540">
    <property type="entry name" value="P-loop containing nucleoside triphosphate hydrolases"/>
    <property type="match status" value="1"/>
</dbReference>
<keyword evidence="4" id="KW-1003">Cell membrane</keyword>
<evidence type="ECO:0000256" key="5">
    <source>
        <dbReference type="ARBA" id="ARBA00022741"/>
    </source>
</evidence>
<comment type="caution">
    <text evidence="10">The sequence shown here is derived from an EMBL/GenBank/DDBJ whole genome shotgun (WGS) entry which is preliminary data.</text>
</comment>
<dbReference type="InterPro" id="IPR015856">
    <property type="entry name" value="ABC_transpr_CbiO/EcfA_su"/>
</dbReference>
<protein>
    <submittedName>
        <fullName evidence="10">Energy-coupling factor ABC transporter ATP-binding protein</fullName>
    </submittedName>
</protein>
<evidence type="ECO:0000256" key="3">
    <source>
        <dbReference type="ARBA" id="ARBA00022448"/>
    </source>
</evidence>
<dbReference type="InterPro" id="IPR050095">
    <property type="entry name" value="ECF_ABC_transporter_ATP-bd"/>
</dbReference>
<dbReference type="RefSeq" id="WP_377944493.1">
    <property type="nucleotide sequence ID" value="NZ_JBHUCX010000073.1"/>
</dbReference>
<dbReference type="InterPro" id="IPR003439">
    <property type="entry name" value="ABC_transporter-like_ATP-bd"/>
</dbReference>
<evidence type="ECO:0000259" key="9">
    <source>
        <dbReference type="PROSITE" id="PS50893"/>
    </source>
</evidence>
<keyword evidence="7" id="KW-1278">Translocase</keyword>
<gene>
    <name evidence="10" type="ORF">ACFSB2_17995</name>
</gene>
<dbReference type="Proteomes" id="UP001597079">
    <property type="component" value="Unassembled WGS sequence"/>
</dbReference>
<dbReference type="InterPro" id="IPR017871">
    <property type="entry name" value="ABC_transporter-like_CS"/>
</dbReference>
<dbReference type="PANTHER" id="PTHR43553:SF26">
    <property type="entry name" value="ABC TRANSPORTER ATP-BINDING PROTEIN BC_2655-RELATED"/>
    <property type="match status" value="1"/>
</dbReference>
<evidence type="ECO:0000256" key="8">
    <source>
        <dbReference type="ARBA" id="ARBA00023136"/>
    </source>
</evidence>
<evidence type="ECO:0000256" key="1">
    <source>
        <dbReference type="ARBA" id="ARBA00004202"/>
    </source>
</evidence>
<dbReference type="Pfam" id="PF00005">
    <property type="entry name" value="ABC_tran"/>
    <property type="match status" value="1"/>
</dbReference>
<dbReference type="EMBL" id="JBHUCX010000073">
    <property type="protein sequence ID" value="MFD1676588.1"/>
    <property type="molecule type" value="Genomic_DNA"/>
</dbReference>
<dbReference type="GO" id="GO:0005524">
    <property type="term" value="F:ATP binding"/>
    <property type="evidence" value="ECO:0007669"/>
    <property type="project" value="UniProtKB-KW"/>
</dbReference>
<comment type="similarity">
    <text evidence="2">Belongs to the ABC transporter superfamily.</text>
</comment>
<keyword evidence="5" id="KW-0547">Nucleotide-binding</keyword>
<feature type="domain" description="ABC transporter" evidence="9">
    <location>
        <begin position="5"/>
        <end position="236"/>
    </location>
</feature>
<evidence type="ECO:0000256" key="7">
    <source>
        <dbReference type="ARBA" id="ARBA00022967"/>
    </source>
</evidence>
<dbReference type="InterPro" id="IPR027417">
    <property type="entry name" value="P-loop_NTPase"/>
</dbReference>
<sequence>MPTAIHMEDVSVLRHGQTKPILRQLSLNVQSGQWVALCGQNGAGKTTLARTLLGLCPIAAGRIRIHGHDVKEATAQQIQMVFQPPMAQLVGSTLYEELALTLVQRFPAINTADLLHQISDICQLVGLNVPIDASVHALSGGQLQRLCIAQALLSGAEVLLLDEASAALDADARNQLRHLLRELVKQGKTILFISHDMEDVLAADRVVLLADGGIVQDCHPADFFYDAQGTDCPARDFGFAPPFLVETALMYNRLERQHIKPCSESAFVEALAHVVRT</sequence>
<dbReference type="CDD" id="cd03225">
    <property type="entry name" value="ABC_cobalt_CbiO_domain1"/>
    <property type="match status" value="1"/>
</dbReference>
<keyword evidence="8" id="KW-0472">Membrane</keyword>
<keyword evidence="11" id="KW-1185">Reference proteome</keyword>
<proteinExistence type="inferred from homology"/>
<dbReference type="Gene3D" id="3.40.50.300">
    <property type="entry name" value="P-loop containing nucleotide triphosphate hydrolases"/>
    <property type="match status" value="1"/>
</dbReference>
<dbReference type="InterPro" id="IPR003593">
    <property type="entry name" value="AAA+_ATPase"/>
</dbReference>
<evidence type="ECO:0000256" key="2">
    <source>
        <dbReference type="ARBA" id="ARBA00005417"/>
    </source>
</evidence>
<dbReference type="PANTHER" id="PTHR43553">
    <property type="entry name" value="HEAVY METAL TRANSPORTER"/>
    <property type="match status" value="1"/>
</dbReference>
<reference evidence="11" key="1">
    <citation type="journal article" date="2019" name="Int. J. Syst. Evol. Microbiol.">
        <title>The Global Catalogue of Microorganisms (GCM) 10K type strain sequencing project: providing services to taxonomists for standard genome sequencing and annotation.</title>
        <authorList>
            <consortium name="The Broad Institute Genomics Platform"/>
            <consortium name="The Broad Institute Genome Sequencing Center for Infectious Disease"/>
            <person name="Wu L."/>
            <person name="Ma J."/>
        </authorList>
    </citation>
    <scope>NUCLEOTIDE SEQUENCE [LARGE SCALE GENOMIC DNA]</scope>
    <source>
        <strain evidence="11">CGMCC 1.12286</strain>
    </source>
</reference>